<keyword evidence="2" id="KW-1185">Reference proteome</keyword>
<protein>
    <submittedName>
        <fullName evidence="1">Uncharacterized protein</fullName>
    </submittedName>
</protein>
<gene>
    <name evidence="1" type="ORF">RUM4293_00800</name>
</gene>
<organism evidence="1 2">
    <name type="scientific">Ruegeria atlantica</name>
    <dbReference type="NCBI Taxonomy" id="81569"/>
    <lineage>
        <taxon>Bacteria</taxon>
        <taxon>Pseudomonadati</taxon>
        <taxon>Pseudomonadota</taxon>
        <taxon>Alphaproteobacteria</taxon>
        <taxon>Rhodobacterales</taxon>
        <taxon>Roseobacteraceae</taxon>
        <taxon>Ruegeria</taxon>
    </lineage>
</organism>
<accession>A0A0N7LNB0</accession>
<sequence>METAKFWASEGAKMVSFLTADKEEFMPVILESFLYAAHLMMSKTSAKTKKHCEMLNNLWFSTYQAPRTAGPVEPAIGARYDRTGCEAG</sequence>
<dbReference type="EMBL" id="CYPS01000010">
    <property type="protein sequence ID" value="CUH41916.1"/>
    <property type="molecule type" value="Genomic_DNA"/>
</dbReference>
<dbReference type="Proteomes" id="UP000050786">
    <property type="component" value="Unassembled WGS sequence"/>
</dbReference>
<name>A0A0N7LNB0_9RHOB</name>
<evidence type="ECO:0000313" key="1">
    <source>
        <dbReference type="EMBL" id="CUH41916.1"/>
    </source>
</evidence>
<dbReference type="RefSeq" id="WP_058272036.1">
    <property type="nucleotide sequence ID" value="NZ_CYPS01000010.1"/>
</dbReference>
<reference evidence="2" key="1">
    <citation type="submission" date="2015-09" db="EMBL/GenBank/DDBJ databases">
        <authorList>
            <person name="Rodrigo-Torres L."/>
            <person name="Arahal D.R."/>
        </authorList>
    </citation>
    <scope>NUCLEOTIDE SEQUENCE [LARGE SCALE GENOMIC DNA]</scope>
    <source>
        <strain evidence="2">CECT 4293</strain>
    </source>
</reference>
<proteinExistence type="predicted"/>
<evidence type="ECO:0000313" key="2">
    <source>
        <dbReference type="Proteomes" id="UP000050786"/>
    </source>
</evidence>
<dbReference type="AlphaFoldDB" id="A0A0N7LNB0"/>